<protein>
    <submittedName>
        <fullName evidence="1">Uncharacterized protein</fullName>
    </submittedName>
</protein>
<accession>A0A6M3K5B8</accession>
<dbReference type="AlphaFoldDB" id="A0A6M3K5B8"/>
<reference evidence="1" key="1">
    <citation type="submission" date="2020-03" db="EMBL/GenBank/DDBJ databases">
        <title>The deep terrestrial virosphere.</title>
        <authorList>
            <person name="Holmfeldt K."/>
            <person name="Nilsson E."/>
            <person name="Simone D."/>
            <person name="Lopez-Fernandez M."/>
            <person name="Wu X."/>
            <person name="de Brujin I."/>
            <person name="Lundin D."/>
            <person name="Andersson A."/>
            <person name="Bertilsson S."/>
            <person name="Dopson M."/>
        </authorList>
    </citation>
    <scope>NUCLEOTIDE SEQUENCE</scope>
    <source>
        <strain evidence="1">MM415A01399</strain>
    </source>
</reference>
<proteinExistence type="predicted"/>
<sequence>MAFTETKKFETIMGDRIFGCYRLTGDASDVSWVVPVGVLDSVWVQPYFGTGVTGASTWEYTYTGHTITFITTLSTGEFLDVFYIGV</sequence>
<evidence type="ECO:0000313" key="1">
    <source>
        <dbReference type="EMBL" id="QJA76928.1"/>
    </source>
</evidence>
<gene>
    <name evidence="1" type="ORF">MM415A01399_0006</name>
</gene>
<organism evidence="1">
    <name type="scientific">viral metagenome</name>
    <dbReference type="NCBI Taxonomy" id="1070528"/>
    <lineage>
        <taxon>unclassified sequences</taxon>
        <taxon>metagenomes</taxon>
        <taxon>organismal metagenomes</taxon>
    </lineage>
</organism>
<dbReference type="EMBL" id="MT142253">
    <property type="protein sequence ID" value="QJA76928.1"/>
    <property type="molecule type" value="Genomic_DNA"/>
</dbReference>
<name>A0A6M3K5B8_9ZZZZ</name>